<dbReference type="NCBIfam" id="TIGR02651">
    <property type="entry name" value="RNase_Z"/>
    <property type="match status" value="1"/>
</dbReference>
<comment type="caution">
    <text evidence="9">The sequence shown here is derived from an EMBL/GenBank/DDBJ whole genome shotgun (WGS) entry which is preliminary data.</text>
</comment>
<comment type="cofactor">
    <cofactor evidence="8">
        <name>Zn(2+)</name>
        <dbReference type="ChEBI" id="CHEBI:29105"/>
    </cofactor>
    <text evidence="8">Binds 2 Zn(2+) ions.</text>
</comment>
<comment type="catalytic activity">
    <reaction evidence="8">
        <text>Endonucleolytic cleavage of RNA, removing extra 3' nucleotides from tRNA precursor, generating 3' termini of tRNAs. A 3'-hydroxy group is left at the tRNA terminus and a 5'-phosphoryl group is left at the trailer molecule.</text>
        <dbReference type="EC" id="3.1.26.11"/>
    </reaction>
</comment>
<dbReference type="RefSeq" id="WP_378017998.1">
    <property type="nucleotide sequence ID" value="NZ_JBHSKT010000008.1"/>
</dbReference>
<proteinExistence type="inferred from homology"/>
<evidence type="ECO:0000313" key="9">
    <source>
        <dbReference type="EMBL" id="MFC5271636.1"/>
    </source>
</evidence>
<dbReference type="Proteomes" id="UP001596161">
    <property type="component" value="Unassembled WGS sequence"/>
</dbReference>
<dbReference type="InterPro" id="IPR013471">
    <property type="entry name" value="RNase_Z/BN"/>
</dbReference>
<evidence type="ECO:0000256" key="2">
    <source>
        <dbReference type="ARBA" id="ARBA00022694"/>
    </source>
</evidence>
<evidence type="ECO:0000256" key="7">
    <source>
        <dbReference type="ARBA" id="ARBA00022833"/>
    </source>
</evidence>
<evidence type="ECO:0000256" key="4">
    <source>
        <dbReference type="ARBA" id="ARBA00022723"/>
    </source>
</evidence>
<dbReference type="Gene3D" id="3.60.15.10">
    <property type="entry name" value="Ribonuclease Z/Hydroxyacylglutathione hydrolase-like"/>
    <property type="match status" value="1"/>
</dbReference>
<dbReference type="PANTHER" id="PTHR46018:SF2">
    <property type="entry name" value="ZINC PHOSPHODIESTERASE ELAC PROTEIN 1"/>
    <property type="match status" value="1"/>
</dbReference>
<evidence type="ECO:0000256" key="5">
    <source>
        <dbReference type="ARBA" id="ARBA00022759"/>
    </source>
</evidence>
<comment type="similarity">
    <text evidence="8">Belongs to the RNase Z family.</text>
</comment>
<evidence type="ECO:0000256" key="1">
    <source>
        <dbReference type="ARBA" id="ARBA00011738"/>
    </source>
</evidence>
<gene>
    <name evidence="8" type="primary">rnz</name>
    <name evidence="9" type="ORF">ACFPIB_13515</name>
</gene>
<dbReference type="Pfam" id="PF23023">
    <property type="entry name" value="Anti-Pycsar_Apyc1"/>
    <property type="match status" value="1"/>
</dbReference>
<feature type="binding site" evidence="8">
    <location>
        <position position="66"/>
    </location>
    <ligand>
        <name>Zn(2+)</name>
        <dbReference type="ChEBI" id="CHEBI:29105"/>
        <label>2</label>
        <note>catalytic</note>
    </ligand>
</feature>
<keyword evidence="7 8" id="KW-0862">Zinc</keyword>
<feature type="binding site" evidence="8">
    <location>
        <position position="270"/>
    </location>
    <ligand>
        <name>Zn(2+)</name>
        <dbReference type="ChEBI" id="CHEBI:29105"/>
        <label>2</label>
        <note>catalytic</note>
    </ligand>
</feature>
<dbReference type="CDD" id="cd07717">
    <property type="entry name" value="RNaseZ_ZiPD-like_MBL-fold"/>
    <property type="match status" value="1"/>
</dbReference>
<evidence type="ECO:0000313" key="10">
    <source>
        <dbReference type="Proteomes" id="UP001596161"/>
    </source>
</evidence>
<protein>
    <recommendedName>
        <fullName evidence="8">Ribonuclease Z</fullName>
        <shortName evidence="8">RNase Z</shortName>
        <ecNumber evidence="8">3.1.26.11</ecNumber>
    </recommendedName>
    <alternativeName>
        <fullName evidence="8">tRNA 3 endonuclease</fullName>
    </alternativeName>
    <alternativeName>
        <fullName evidence="8">tRNase Z</fullName>
    </alternativeName>
</protein>
<keyword evidence="10" id="KW-1185">Reference proteome</keyword>
<keyword evidence="6 8" id="KW-0378">Hydrolase</keyword>
<dbReference type="InterPro" id="IPR036866">
    <property type="entry name" value="RibonucZ/Hydroxyglut_hydro"/>
</dbReference>
<comment type="function">
    <text evidence="8">Zinc phosphodiesterase, which displays some tRNA 3'-processing endonuclease activity. Probably involved in tRNA maturation, by removing a 3'-trailer from precursor tRNA.</text>
</comment>
<dbReference type="PANTHER" id="PTHR46018">
    <property type="entry name" value="ZINC PHOSPHODIESTERASE ELAC PROTEIN 1"/>
    <property type="match status" value="1"/>
</dbReference>
<dbReference type="HAMAP" id="MF_01818">
    <property type="entry name" value="RNase_Z_BN"/>
    <property type="match status" value="1"/>
</dbReference>
<feature type="binding site" evidence="8">
    <location>
        <position position="212"/>
    </location>
    <ligand>
        <name>Zn(2+)</name>
        <dbReference type="ChEBI" id="CHEBI:29105"/>
        <label>1</label>
        <note>catalytic</note>
    </ligand>
</feature>
<keyword evidence="4 8" id="KW-0479">Metal-binding</keyword>
<dbReference type="GO" id="GO:0042781">
    <property type="term" value="F:3'-tRNA processing endoribonuclease activity"/>
    <property type="evidence" value="ECO:0007669"/>
    <property type="project" value="UniProtKB-EC"/>
</dbReference>
<feature type="binding site" evidence="8">
    <location>
        <position position="142"/>
    </location>
    <ligand>
        <name>Zn(2+)</name>
        <dbReference type="ChEBI" id="CHEBI:29105"/>
        <label>1</label>
        <note>catalytic</note>
    </ligand>
</feature>
<sequence>MDFELKILGSSSAIPAPNRFHTAQVLTVGSHLNLIDCGEGTQSQLMRYKIKHHRILNIFISHLHGDHYFGLFGLLSTMHLQMRTTPLNLFGPPGLAELLTLQFKVSNTNINFPITFHEIDPTVYKRIYEDKTITVHTLPMQHRVPCCGFLFKEKPKPRHLVKEKLPSFLTPPQLVRLKFGEDVMDEYGEILVHNKDVTTDPKRSRSYAYCSDTKYKEDILPYIKGADLLYHEATFMHDMADRAAYTNHSTAQQAATLALKANVKRLLIGHFSARYKDLTPLLEEAKAIFENTTLAIEGKTIGVLEYDFRDEFAN</sequence>
<accession>A0ABW0EEJ6</accession>
<name>A0ABW0EEJ6_9BACT</name>
<organism evidence="9 10">
    <name type="scientific">Adhaeribacter terreus</name>
    <dbReference type="NCBI Taxonomy" id="529703"/>
    <lineage>
        <taxon>Bacteria</taxon>
        <taxon>Pseudomonadati</taxon>
        <taxon>Bacteroidota</taxon>
        <taxon>Cytophagia</taxon>
        <taxon>Cytophagales</taxon>
        <taxon>Hymenobacteraceae</taxon>
        <taxon>Adhaeribacter</taxon>
    </lineage>
</organism>
<dbReference type="EMBL" id="JBHSKT010000008">
    <property type="protein sequence ID" value="MFC5271636.1"/>
    <property type="molecule type" value="Genomic_DNA"/>
</dbReference>
<feature type="binding site" evidence="8">
    <location>
        <position position="64"/>
    </location>
    <ligand>
        <name>Zn(2+)</name>
        <dbReference type="ChEBI" id="CHEBI:29105"/>
        <label>1</label>
        <note>catalytic</note>
    </ligand>
</feature>
<evidence type="ECO:0000256" key="6">
    <source>
        <dbReference type="ARBA" id="ARBA00022801"/>
    </source>
</evidence>
<feature type="active site" description="Proton acceptor" evidence="8">
    <location>
        <position position="66"/>
    </location>
</feature>
<comment type="subunit">
    <text evidence="1 8">Homodimer.</text>
</comment>
<dbReference type="NCBIfam" id="NF000801">
    <property type="entry name" value="PRK00055.1-3"/>
    <property type="match status" value="1"/>
</dbReference>
<evidence type="ECO:0000256" key="3">
    <source>
        <dbReference type="ARBA" id="ARBA00022722"/>
    </source>
</evidence>
<feature type="binding site" evidence="8">
    <location>
        <position position="212"/>
    </location>
    <ligand>
        <name>Zn(2+)</name>
        <dbReference type="ChEBI" id="CHEBI:29105"/>
        <label>2</label>
        <note>catalytic</note>
    </ligand>
</feature>
<dbReference type="SUPFAM" id="SSF56281">
    <property type="entry name" value="Metallo-hydrolase/oxidoreductase"/>
    <property type="match status" value="1"/>
</dbReference>
<keyword evidence="3 8" id="KW-0540">Nuclease</keyword>
<reference evidence="10" key="1">
    <citation type="journal article" date="2019" name="Int. J. Syst. Evol. Microbiol.">
        <title>The Global Catalogue of Microorganisms (GCM) 10K type strain sequencing project: providing services to taxonomists for standard genome sequencing and annotation.</title>
        <authorList>
            <consortium name="The Broad Institute Genomics Platform"/>
            <consortium name="The Broad Institute Genome Sequencing Center for Infectious Disease"/>
            <person name="Wu L."/>
            <person name="Ma J."/>
        </authorList>
    </citation>
    <scope>NUCLEOTIDE SEQUENCE [LARGE SCALE GENOMIC DNA]</scope>
    <source>
        <strain evidence="10">KACC 12602</strain>
    </source>
</reference>
<keyword evidence="5 8" id="KW-0255">Endonuclease</keyword>
<evidence type="ECO:0000256" key="8">
    <source>
        <dbReference type="HAMAP-Rule" id="MF_01818"/>
    </source>
</evidence>
<keyword evidence="2 8" id="KW-0819">tRNA processing</keyword>
<feature type="binding site" evidence="8">
    <location>
        <position position="62"/>
    </location>
    <ligand>
        <name>Zn(2+)</name>
        <dbReference type="ChEBI" id="CHEBI:29105"/>
        <label>1</label>
        <note>catalytic</note>
    </ligand>
</feature>
<feature type="binding site" evidence="8">
    <location>
        <position position="67"/>
    </location>
    <ligand>
        <name>Zn(2+)</name>
        <dbReference type="ChEBI" id="CHEBI:29105"/>
        <label>2</label>
        <note>catalytic</note>
    </ligand>
</feature>
<dbReference type="EC" id="3.1.26.11" evidence="8"/>